<accession>A0A150HP45</accession>
<dbReference type="Proteomes" id="UP000075544">
    <property type="component" value="Unassembled WGS sequence"/>
</dbReference>
<comment type="caution">
    <text evidence="2">The sequence shown here is derived from an EMBL/GenBank/DDBJ whole genome shotgun (WGS) entry which is preliminary data.</text>
</comment>
<proteinExistence type="predicted"/>
<organism evidence="2 3">
    <name type="scientific">Acinetobacter venetianus</name>
    <dbReference type="NCBI Taxonomy" id="52133"/>
    <lineage>
        <taxon>Bacteria</taxon>
        <taxon>Pseudomonadati</taxon>
        <taxon>Pseudomonadota</taxon>
        <taxon>Gammaproteobacteria</taxon>
        <taxon>Moraxellales</taxon>
        <taxon>Moraxellaceae</taxon>
        <taxon>Acinetobacter</taxon>
    </lineage>
</organism>
<sequence length="171" mass="20412">MKIFLILFLLLHSSQLFAQTQKSISSTSREIHIDIPILPIFSDFSSIQSKFPLQEYSPNKNYIQESKHYFFEAQLVDIKLTEWKGKLHEINYTLKTEDPVKLRKIQKYLFEQYKKNFEWELTIDNGFGKFYENSNKSILGIYSYSFDPTVSFLSNELRVEETKRRFPDLNE</sequence>
<dbReference type="AlphaFoldDB" id="A0A150HP45"/>
<dbReference type="RefSeq" id="WP_061525577.1">
    <property type="nucleotide sequence ID" value="NZ_JRHX01000092.1"/>
</dbReference>
<evidence type="ECO:0000313" key="2">
    <source>
        <dbReference type="EMBL" id="KXZ68326.1"/>
    </source>
</evidence>
<evidence type="ECO:0000256" key="1">
    <source>
        <dbReference type="SAM" id="SignalP"/>
    </source>
</evidence>
<reference evidence="2 3" key="1">
    <citation type="journal article" date="2016" name="Sci. Rep.">
        <title>Genomic and phenotypic characterization of the species Acinetobacter venetianus.</title>
        <authorList>
            <person name="Fondi M."/>
            <person name="Maida I."/>
            <person name="Perrin E."/>
            <person name="Orlandini V."/>
            <person name="La Torre L."/>
            <person name="Bosi E."/>
            <person name="Negroni A."/>
            <person name="Zanaroli G."/>
            <person name="Fava F."/>
            <person name="Decorosi F."/>
            <person name="Giovannetti L."/>
            <person name="Viti C."/>
            <person name="Vaneechoutte M."/>
            <person name="Dijkshoorn L."/>
            <person name="Fani R."/>
        </authorList>
    </citation>
    <scope>NUCLEOTIDE SEQUENCE [LARGE SCALE GENOMIC DNA]</scope>
    <source>
        <strain evidence="2 3">LUH13518</strain>
    </source>
</reference>
<dbReference type="PATRIC" id="fig|52133.19.peg.3100"/>
<feature type="signal peptide" evidence="1">
    <location>
        <begin position="1"/>
        <end position="18"/>
    </location>
</feature>
<evidence type="ECO:0000313" key="3">
    <source>
        <dbReference type="Proteomes" id="UP000075544"/>
    </source>
</evidence>
<keyword evidence="1" id="KW-0732">Signal</keyword>
<feature type="chain" id="PRO_5007562854" evidence="1">
    <location>
        <begin position="19"/>
        <end position="171"/>
    </location>
</feature>
<dbReference type="EMBL" id="JRHX01000092">
    <property type="protein sequence ID" value="KXZ68326.1"/>
    <property type="molecule type" value="Genomic_DNA"/>
</dbReference>
<name>A0A150HP45_9GAMM</name>
<protein>
    <submittedName>
        <fullName evidence="2">Uncharacterized protein</fullName>
    </submittedName>
</protein>
<gene>
    <name evidence="2" type="ORF">AVENLUH13518_03051</name>
</gene>